<dbReference type="InterPro" id="IPR036770">
    <property type="entry name" value="Ankyrin_rpt-contain_sf"/>
</dbReference>
<dbReference type="InterPro" id="IPR050776">
    <property type="entry name" value="Ank_Repeat/CDKN_Inhibitor"/>
</dbReference>
<dbReference type="EMBL" id="CAJNIZ010043010">
    <property type="protein sequence ID" value="CAE7646961.1"/>
    <property type="molecule type" value="Genomic_DNA"/>
</dbReference>
<dbReference type="Gene3D" id="1.25.40.20">
    <property type="entry name" value="Ankyrin repeat-containing domain"/>
    <property type="match status" value="1"/>
</dbReference>
<keyword evidence="1" id="KW-0677">Repeat</keyword>
<dbReference type="SMART" id="SM00248">
    <property type="entry name" value="ANK"/>
    <property type="match status" value="2"/>
</dbReference>
<accession>A0A812VM40</accession>
<keyword evidence="2" id="KW-0040">ANK repeat</keyword>
<keyword evidence="5" id="KW-1185">Reference proteome</keyword>
<dbReference type="Pfam" id="PF12796">
    <property type="entry name" value="Ank_2"/>
    <property type="match status" value="1"/>
</dbReference>
<proteinExistence type="predicted"/>
<dbReference type="PANTHER" id="PTHR24201:SF16">
    <property type="entry name" value="ANKYRIN-1-LIKE-RELATED"/>
    <property type="match status" value="1"/>
</dbReference>
<gene>
    <name evidence="4" type="ORF">SPIL2461_LOCUS17208</name>
</gene>
<sequence length="243" mass="27275">MTADIKLNELGDLHEVHKRRLLEASRKANLQEVEALLEMGISANIRDELGMSPLMLCCIADTRDELHTVHRHGRKEATAVASALLENSADMNALGPGGWPPIFFAAFYCDFDVMRALIHAQCDVNIRDESGRSLASWARYGDQDREHQKAVLKMLYRHGFPAPVEAKVKLGQLKPDFWAPIPVDQKLSELLANGADLIWKDCRGRTFGKRKLLTYRHPESDDEGTSSKPLAHHVSLNPYQGKI</sequence>
<evidence type="ECO:0000256" key="2">
    <source>
        <dbReference type="ARBA" id="ARBA00023043"/>
    </source>
</evidence>
<dbReference type="InterPro" id="IPR002110">
    <property type="entry name" value="Ankyrin_rpt"/>
</dbReference>
<evidence type="ECO:0000256" key="3">
    <source>
        <dbReference type="SAM" id="MobiDB-lite"/>
    </source>
</evidence>
<dbReference type="GO" id="GO:0005634">
    <property type="term" value="C:nucleus"/>
    <property type="evidence" value="ECO:0007669"/>
    <property type="project" value="TreeGrafter"/>
</dbReference>
<organism evidence="4 5">
    <name type="scientific">Symbiodinium pilosum</name>
    <name type="common">Dinoflagellate</name>
    <dbReference type="NCBI Taxonomy" id="2952"/>
    <lineage>
        <taxon>Eukaryota</taxon>
        <taxon>Sar</taxon>
        <taxon>Alveolata</taxon>
        <taxon>Dinophyceae</taxon>
        <taxon>Suessiales</taxon>
        <taxon>Symbiodiniaceae</taxon>
        <taxon>Symbiodinium</taxon>
    </lineage>
</organism>
<name>A0A812VM40_SYMPI</name>
<dbReference type="OrthoDB" id="406371at2759"/>
<dbReference type="PANTHER" id="PTHR24201">
    <property type="entry name" value="ANK_REP_REGION DOMAIN-CONTAINING PROTEIN"/>
    <property type="match status" value="1"/>
</dbReference>
<dbReference type="Proteomes" id="UP000649617">
    <property type="component" value="Unassembled WGS sequence"/>
</dbReference>
<evidence type="ECO:0000256" key="1">
    <source>
        <dbReference type="ARBA" id="ARBA00022737"/>
    </source>
</evidence>
<evidence type="ECO:0000313" key="4">
    <source>
        <dbReference type="EMBL" id="CAE7646961.1"/>
    </source>
</evidence>
<evidence type="ECO:0000313" key="5">
    <source>
        <dbReference type="Proteomes" id="UP000649617"/>
    </source>
</evidence>
<reference evidence="4" key="1">
    <citation type="submission" date="2021-02" db="EMBL/GenBank/DDBJ databases">
        <authorList>
            <person name="Dougan E. K."/>
            <person name="Rhodes N."/>
            <person name="Thang M."/>
            <person name="Chan C."/>
        </authorList>
    </citation>
    <scope>NUCLEOTIDE SEQUENCE</scope>
</reference>
<dbReference type="AlphaFoldDB" id="A0A812VM40"/>
<dbReference type="SUPFAM" id="SSF48403">
    <property type="entry name" value="Ankyrin repeat"/>
    <property type="match status" value="1"/>
</dbReference>
<protein>
    <submittedName>
        <fullName evidence="4">Uncharacterized protein</fullName>
    </submittedName>
</protein>
<comment type="caution">
    <text evidence="4">The sequence shown here is derived from an EMBL/GenBank/DDBJ whole genome shotgun (WGS) entry which is preliminary data.</text>
</comment>
<feature type="region of interest" description="Disordered" evidence="3">
    <location>
        <begin position="217"/>
        <end position="243"/>
    </location>
</feature>